<evidence type="ECO:0000256" key="4">
    <source>
        <dbReference type="ARBA" id="ARBA00022763"/>
    </source>
</evidence>
<dbReference type="SUPFAM" id="SSF50249">
    <property type="entry name" value="Nucleic acid-binding proteins"/>
    <property type="match status" value="1"/>
</dbReference>
<dbReference type="NCBIfam" id="NF008168">
    <property type="entry name" value="PRK10917.2-2"/>
    <property type="match status" value="1"/>
</dbReference>
<keyword evidence="6 15" id="KW-0347">Helicase</keyword>
<sequence>MSNLPVQYVKGVGPKLARIFARVGVNTVLDLLYFIPRGYDDRRAIKPISQLHPADNEVIRGELLKIDSQVTRNRFTIIKGLIGDETGRVQAVWFNQPFLLRSLRLGMKLVISGKLEYSDYDGRLQILPRDFEIDDGGEGGKIVPVYSLTEGLYPKKIRAVIKTVLEKYLPLIEDEKERRSLLVIHAPEELMEVEKARNYLAYKELFNFQLGLLLNRKRYKEELDGTILSVDDRLKDDFLGALPFTLTDAQTAAMADIFQDFQTGRPMNRLLQGDVGSGKTIIAAFAAYAAIKNGYQAAILAPTEILAKQHFTKLKQLFEPFKISLDLVTGGTAGRRKKEAKLTADLLIGTHALLEGKVTFKKLGLAVIDEQHRFGVHQRANLINKGTAPHVLVMTATPIPRSLALTLYGDLDRTIIDSLPPGRVPIKTFFITEARRKDCYGFIRSKILDGRQIFFVCPLVEESEALDLKAATLEAEYLQKEVFPELRIGLLHGKMKSAEKDRIMESFKNKELDILVSTTVIEVGIDIPNATVMVIEHAQRFGLSQLHQLRGRIGRGSDQSFCFLVGDPKTPEAKARIKAMVETSDGFKIAEADLRLRGPGDFFGVRQSGLPTFRVADIIRDEKIIQQARASAQALIEKDIESARNRWAGQGASAENPQGIEHSAFN</sequence>
<feature type="domain" description="Helicase C-terminal" evidence="17">
    <location>
        <begin position="425"/>
        <end position="600"/>
    </location>
</feature>
<dbReference type="InterPro" id="IPR004609">
    <property type="entry name" value="ATP-dep_DNA_helicase_RecG"/>
</dbReference>
<dbReference type="NCBIfam" id="NF008165">
    <property type="entry name" value="PRK10917.1-3"/>
    <property type="match status" value="1"/>
</dbReference>
<dbReference type="InterPro" id="IPR014001">
    <property type="entry name" value="Helicase_ATP-bd"/>
</dbReference>
<evidence type="ECO:0000259" key="16">
    <source>
        <dbReference type="PROSITE" id="PS51192"/>
    </source>
</evidence>
<dbReference type="GO" id="GO:0006281">
    <property type="term" value="P:DNA repair"/>
    <property type="evidence" value="ECO:0007669"/>
    <property type="project" value="UniProtKB-UniRule"/>
</dbReference>
<protein>
    <recommendedName>
        <fullName evidence="2 15">ATP-dependent DNA helicase RecG</fullName>
        <ecNumber evidence="13 15">5.6.2.4</ecNumber>
    </recommendedName>
</protein>
<dbReference type="Pfam" id="PF00270">
    <property type="entry name" value="DEAD"/>
    <property type="match status" value="1"/>
</dbReference>
<dbReference type="AlphaFoldDB" id="A0A1F4T5S9"/>
<dbReference type="Gene3D" id="2.40.50.140">
    <property type="entry name" value="Nucleic acid-binding proteins"/>
    <property type="match status" value="1"/>
</dbReference>
<keyword evidence="8" id="KW-0238">DNA-binding</keyword>
<dbReference type="Proteomes" id="UP000178602">
    <property type="component" value="Unassembled WGS sequence"/>
</dbReference>
<name>A0A1F4T5S9_UNCSA</name>
<reference evidence="18 19" key="1">
    <citation type="journal article" date="2016" name="Nat. Commun.">
        <title>Thousands of microbial genomes shed light on interconnected biogeochemical processes in an aquifer system.</title>
        <authorList>
            <person name="Anantharaman K."/>
            <person name="Brown C.T."/>
            <person name="Hug L.A."/>
            <person name="Sharon I."/>
            <person name="Castelle C.J."/>
            <person name="Probst A.J."/>
            <person name="Thomas B.C."/>
            <person name="Singh A."/>
            <person name="Wilkins M.J."/>
            <person name="Karaoz U."/>
            <person name="Brodie E.L."/>
            <person name="Williams K.H."/>
            <person name="Hubbard S.S."/>
            <person name="Banfield J.F."/>
        </authorList>
    </citation>
    <scope>NUCLEOTIDE SEQUENCE [LARGE SCALE GENOMIC DNA]</scope>
</reference>
<dbReference type="EMBL" id="MEUG01000001">
    <property type="protein sequence ID" value="OGC27900.1"/>
    <property type="molecule type" value="Genomic_DNA"/>
</dbReference>
<evidence type="ECO:0000256" key="7">
    <source>
        <dbReference type="ARBA" id="ARBA00022840"/>
    </source>
</evidence>
<keyword evidence="7 15" id="KW-0067">ATP-binding</keyword>
<evidence type="ECO:0000256" key="10">
    <source>
        <dbReference type="ARBA" id="ARBA00023204"/>
    </source>
</evidence>
<dbReference type="Pfam" id="PF00271">
    <property type="entry name" value="Helicase_C"/>
    <property type="match status" value="1"/>
</dbReference>
<keyword evidence="5 15" id="KW-0378">Hydrolase</keyword>
<dbReference type="NCBIfam" id="TIGR00643">
    <property type="entry name" value="recG"/>
    <property type="match status" value="1"/>
</dbReference>
<evidence type="ECO:0000256" key="1">
    <source>
        <dbReference type="ARBA" id="ARBA00007504"/>
    </source>
</evidence>
<dbReference type="InterPro" id="IPR001650">
    <property type="entry name" value="Helicase_C-like"/>
</dbReference>
<keyword evidence="3 15" id="KW-0547">Nucleotide-binding</keyword>
<comment type="catalytic activity">
    <reaction evidence="14 15">
        <text>ATP + H2O = ADP + phosphate + H(+)</text>
        <dbReference type="Rhea" id="RHEA:13065"/>
        <dbReference type="ChEBI" id="CHEBI:15377"/>
        <dbReference type="ChEBI" id="CHEBI:15378"/>
        <dbReference type="ChEBI" id="CHEBI:30616"/>
        <dbReference type="ChEBI" id="CHEBI:43474"/>
        <dbReference type="ChEBI" id="CHEBI:456216"/>
        <dbReference type="EC" id="5.6.2.4"/>
    </reaction>
</comment>
<comment type="function">
    <text evidence="15">Plays a critical role in recombination and DNA repair. Helps process Holliday junction intermediates to mature products by catalyzing branch migration. Has replication fork regression activity, unwinds stalled or blocked replication forks to make a HJ that can be resolved. Has a DNA unwinding activity characteristic of a DNA helicase with 3'-5' polarity.</text>
</comment>
<dbReference type="SMART" id="SM00487">
    <property type="entry name" value="DEXDc"/>
    <property type="match status" value="1"/>
</dbReference>
<dbReference type="InterPro" id="IPR027417">
    <property type="entry name" value="P-loop_NTPase"/>
</dbReference>
<dbReference type="InterPro" id="IPR033454">
    <property type="entry name" value="RecG_wedge"/>
</dbReference>
<evidence type="ECO:0000313" key="18">
    <source>
        <dbReference type="EMBL" id="OGC27900.1"/>
    </source>
</evidence>
<dbReference type="Pfam" id="PF19833">
    <property type="entry name" value="RecG_dom3_C"/>
    <property type="match status" value="1"/>
</dbReference>
<dbReference type="CDD" id="cd04488">
    <property type="entry name" value="RecG_wedge_OBF"/>
    <property type="match status" value="1"/>
</dbReference>
<keyword evidence="4 15" id="KW-0227">DNA damage</keyword>
<dbReference type="PANTHER" id="PTHR47964">
    <property type="entry name" value="ATP-DEPENDENT DNA HELICASE HOMOLOG RECG, CHLOROPLASTIC"/>
    <property type="match status" value="1"/>
</dbReference>
<dbReference type="PROSITE" id="PS51192">
    <property type="entry name" value="HELICASE_ATP_BIND_1"/>
    <property type="match status" value="1"/>
</dbReference>
<evidence type="ECO:0000313" key="19">
    <source>
        <dbReference type="Proteomes" id="UP000178602"/>
    </source>
</evidence>
<evidence type="ECO:0000256" key="15">
    <source>
        <dbReference type="RuleBase" id="RU363016"/>
    </source>
</evidence>
<keyword evidence="9 15" id="KW-0233">DNA recombination</keyword>
<evidence type="ECO:0000259" key="17">
    <source>
        <dbReference type="PROSITE" id="PS51194"/>
    </source>
</evidence>
<evidence type="ECO:0000256" key="11">
    <source>
        <dbReference type="ARBA" id="ARBA00023235"/>
    </source>
</evidence>
<dbReference type="InterPro" id="IPR011545">
    <property type="entry name" value="DEAD/DEAH_box_helicase_dom"/>
</dbReference>
<comment type="catalytic activity">
    <reaction evidence="12 15">
        <text>Couples ATP hydrolysis with the unwinding of duplex DNA by translocating in the 3'-5' direction.</text>
        <dbReference type="EC" id="5.6.2.4"/>
    </reaction>
</comment>
<dbReference type="InterPro" id="IPR045562">
    <property type="entry name" value="RecG_dom3_C"/>
</dbReference>
<comment type="similarity">
    <text evidence="1 15">Belongs to the helicase family. RecG subfamily.</text>
</comment>
<dbReference type="PANTHER" id="PTHR47964:SF1">
    <property type="entry name" value="ATP-DEPENDENT DNA HELICASE HOMOLOG RECG, CHLOROPLASTIC"/>
    <property type="match status" value="1"/>
</dbReference>
<comment type="caution">
    <text evidence="18">The sequence shown here is derived from an EMBL/GenBank/DDBJ whole genome shotgun (WGS) entry which is preliminary data.</text>
</comment>
<evidence type="ECO:0000256" key="8">
    <source>
        <dbReference type="ARBA" id="ARBA00023125"/>
    </source>
</evidence>
<evidence type="ECO:0000256" key="9">
    <source>
        <dbReference type="ARBA" id="ARBA00023172"/>
    </source>
</evidence>
<evidence type="ECO:0000256" key="12">
    <source>
        <dbReference type="ARBA" id="ARBA00034617"/>
    </source>
</evidence>
<evidence type="ECO:0000256" key="6">
    <source>
        <dbReference type="ARBA" id="ARBA00022806"/>
    </source>
</evidence>
<evidence type="ECO:0000256" key="5">
    <source>
        <dbReference type="ARBA" id="ARBA00022801"/>
    </source>
</evidence>
<dbReference type="GO" id="GO:0006310">
    <property type="term" value="P:DNA recombination"/>
    <property type="evidence" value="ECO:0007669"/>
    <property type="project" value="UniProtKB-UniRule"/>
</dbReference>
<dbReference type="GO" id="GO:0005524">
    <property type="term" value="F:ATP binding"/>
    <property type="evidence" value="ECO:0007669"/>
    <property type="project" value="UniProtKB-KW"/>
</dbReference>
<organism evidence="18 19">
    <name type="scientific">candidate division WOR-1 bacterium RIFOXYC12_FULL_54_18</name>
    <dbReference type="NCBI Taxonomy" id="1802584"/>
    <lineage>
        <taxon>Bacteria</taxon>
        <taxon>Bacillati</taxon>
        <taxon>Saganbacteria</taxon>
    </lineage>
</organism>
<dbReference type="PROSITE" id="PS51194">
    <property type="entry name" value="HELICASE_CTER"/>
    <property type="match status" value="1"/>
</dbReference>
<gene>
    <name evidence="18" type="ORF">A3K49_02720</name>
</gene>
<evidence type="ECO:0000256" key="14">
    <source>
        <dbReference type="ARBA" id="ARBA00048988"/>
    </source>
</evidence>
<dbReference type="InterPro" id="IPR012340">
    <property type="entry name" value="NA-bd_OB-fold"/>
</dbReference>
<evidence type="ECO:0000256" key="13">
    <source>
        <dbReference type="ARBA" id="ARBA00034808"/>
    </source>
</evidence>
<dbReference type="InterPro" id="IPR047112">
    <property type="entry name" value="RecG/Mfd"/>
</dbReference>
<dbReference type="CDD" id="cd18811">
    <property type="entry name" value="SF2_C_RecG"/>
    <property type="match status" value="1"/>
</dbReference>
<keyword evidence="10 15" id="KW-0234">DNA repair</keyword>
<evidence type="ECO:0000256" key="2">
    <source>
        <dbReference type="ARBA" id="ARBA00017846"/>
    </source>
</evidence>
<dbReference type="GO" id="GO:0003677">
    <property type="term" value="F:DNA binding"/>
    <property type="evidence" value="ECO:0007669"/>
    <property type="project" value="UniProtKB-KW"/>
</dbReference>
<keyword evidence="11" id="KW-0413">Isomerase</keyword>
<dbReference type="SMART" id="SM00490">
    <property type="entry name" value="HELICc"/>
    <property type="match status" value="1"/>
</dbReference>
<dbReference type="Gene3D" id="3.40.50.300">
    <property type="entry name" value="P-loop containing nucleotide triphosphate hydrolases"/>
    <property type="match status" value="2"/>
</dbReference>
<accession>A0A1F4T5S9</accession>
<evidence type="ECO:0000256" key="3">
    <source>
        <dbReference type="ARBA" id="ARBA00022741"/>
    </source>
</evidence>
<dbReference type="SUPFAM" id="SSF52540">
    <property type="entry name" value="P-loop containing nucleoside triphosphate hydrolases"/>
    <property type="match status" value="1"/>
</dbReference>
<dbReference type="GO" id="GO:0016887">
    <property type="term" value="F:ATP hydrolysis activity"/>
    <property type="evidence" value="ECO:0007669"/>
    <property type="project" value="RHEA"/>
</dbReference>
<proteinExistence type="inferred from homology"/>
<dbReference type="EC" id="5.6.2.4" evidence="13 15"/>
<feature type="domain" description="Helicase ATP-binding" evidence="16">
    <location>
        <begin position="260"/>
        <end position="416"/>
    </location>
</feature>
<dbReference type="GO" id="GO:0043138">
    <property type="term" value="F:3'-5' DNA helicase activity"/>
    <property type="evidence" value="ECO:0007669"/>
    <property type="project" value="UniProtKB-EC"/>
</dbReference>
<dbReference type="Pfam" id="PF17191">
    <property type="entry name" value="RecG_wedge"/>
    <property type="match status" value="1"/>
</dbReference>